<sequence length="73" mass="8321">MSDLEKMDKETNRILDILAENELSTAENIAVVTKVLIILLKIEELNSMTEEEKQILQKAREKIAFYIARGGVD</sequence>
<evidence type="ECO:0000313" key="2">
    <source>
        <dbReference type="Proteomes" id="UP000240569"/>
    </source>
</evidence>
<dbReference type="EMBL" id="NEXD01000186">
    <property type="protein sequence ID" value="PSN82024.1"/>
    <property type="molecule type" value="Genomic_DNA"/>
</dbReference>
<name>A0A2R6A6M3_9ARCH</name>
<dbReference type="AlphaFoldDB" id="A0A2R6A6M3"/>
<evidence type="ECO:0000313" key="1">
    <source>
        <dbReference type="EMBL" id="PSN82024.1"/>
    </source>
</evidence>
<gene>
    <name evidence="1" type="ORF">B9Q02_12245</name>
</gene>
<proteinExistence type="predicted"/>
<protein>
    <submittedName>
        <fullName evidence="1">Uncharacterized protein</fullName>
    </submittedName>
</protein>
<comment type="caution">
    <text evidence="1">The sequence shown here is derived from an EMBL/GenBank/DDBJ whole genome shotgun (WGS) entry which is preliminary data.</text>
</comment>
<dbReference type="Proteomes" id="UP000240569">
    <property type="component" value="Unassembled WGS sequence"/>
</dbReference>
<accession>A0A2R6A6M3</accession>
<reference evidence="1 2" key="1">
    <citation type="submission" date="2017-04" db="EMBL/GenBank/DDBJ databases">
        <title>Novel microbial lineages endemic to geothermal iron-oxide mats fill important gaps in the evolutionary history of Archaea.</title>
        <authorList>
            <person name="Jay Z.J."/>
            <person name="Beam J.P."/>
            <person name="Dlakic M."/>
            <person name="Rusch D.B."/>
            <person name="Kozubal M.A."/>
            <person name="Inskeep W.P."/>
        </authorList>
    </citation>
    <scope>NUCLEOTIDE SEQUENCE [LARGE SCALE GENOMIC DNA]</scope>
    <source>
        <strain evidence="1">BE_D</strain>
    </source>
</reference>
<organism evidence="1 2">
    <name type="scientific">Candidatus Marsarchaeota G1 archaeon BE_D</name>
    <dbReference type="NCBI Taxonomy" id="1978156"/>
    <lineage>
        <taxon>Archaea</taxon>
        <taxon>Candidatus Marsarchaeota</taxon>
        <taxon>Candidatus Marsarchaeota group 1</taxon>
    </lineage>
</organism>